<feature type="coiled-coil region" evidence="5">
    <location>
        <begin position="204"/>
        <end position="436"/>
    </location>
</feature>
<dbReference type="PANTHER" id="PTHR18902">
    <property type="entry name" value="NUCLEAR MITOTIC APPARATUS PROTEIN 1-RELATED"/>
    <property type="match status" value="1"/>
</dbReference>
<keyword evidence="3" id="KW-0597">Phosphoprotein</keyword>
<comment type="subcellular location">
    <subcellularLocation>
        <location evidence="1">Cytoplasm</location>
    </subcellularLocation>
</comment>
<feature type="region of interest" description="Disordered" evidence="6">
    <location>
        <begin position="1345"/>
        <end position="1372"/>
    </location>
</feature>
<dbReference type="Pfam" id="PF01465">
    <property type="entry name" value="GRIP"/>
    <property type="match status" value="1"/>
</dbReference>
<organism evidence="8 9">
    <name type="scientific">Eumeta variegata</name>
    <name type="common">Bagworm moth</name>
    <name type="synonym">Eumeta japonica</name>
    <dbReference type="NCBI Taxonomy" id="151549"/>
    <lineage>
        <taxon>Eukaryota</taxon>
        <taxon>Metazoa</taxon>
        <taxon>Ecdysozoa</taxon>
        <taxon>Arthropoda</taxon>
        <taxon>Hexapoda</taxon>
        <taxon>Insecta</taxon>
        <taxon>Pterygota</taxon>
        <taxon>Neoptera</taxon>
        <taxon>Endopterygota</taxon>
        <taxon>Lepidoptera</taxon>
        <taxon>Glossata</taxon>
        <taxon>Ditrysia</taxon>
        <taxon>Tineoidea</taxon>
        <taxon>Psychidae</taxon>
        <taxon>Oiketicinae</taxon>
        <taxon>Eumeta</taxon>
    </lineage>
</organism>
<feature type="domain" description="GRIP" evidence="7">
    <location>
        <begin position="1452"/>
        <end position="1502"/>
    </location>
</feature>
<accession>A0A4C1UAH0</accession>
<evidence type="ECO:0000256" key="4">
    <source>
        <dbReference type="ARBA" id="ARBA00023054"/>
    </source>
</evidence>
<comment type="caution">
    <text evidence="8">The sequence shown here is derived from an EMBL/GenBank/DDBJ whole genome shotgun (WGS) entry which is preliminary data.</text>
</comment>
<feature type="coiled-coil region" evidence="5">
    <location>
        <begin position="1272"/>
        <end position="1303"/>
    </location>
</feature>
<dbReference type="Proteomes" id="UP000299102">
    <property type="component" value="Unassembled WGS sequence"/>
</dbReference>
<feature type="coiled-coil region" evidence="5">
    <location>
        <begin position="483"/>
        <end position="798"/>
    </location>
</feature>
<name>A0A4C1UAH0_EUMVA</name>
<dbReference type="STRING" id="151549.A0A4C1UAH0"/>
<keyword evidence="4 5" id="KW-0175">Coiled coil</keyword>
<keyword evidence="2" id="KW-0963">Cytoplasm</keyword>
<dbReference type="SMART" id="SM00755">
    <property type="entry name" value="Grip"/>
    <property type="match status" value="1"/>
</dbReference>
<dbReference type="GO" id="GO:0005794">
    <property type="term" value="C:Golgi apparatus"/>
    <property type="evidence" value="ECO:0007669"/>
    <property type="project" value="TreeGrafter"/>
</dbReference>
<dbReference type="PROSITE" id="PS50913">
    <property type="entry name" value="GRIP"/>
    <property type="match status" value="1"/>
</dbReference>
<evidence type="ECO:0000256" key="6">
    <source>
        <dbReference type="SAM" id="MobiDB-lite"/>
    </source>
</evidence>
<reference evidence="8 9" key="1">
    <citation type="journal article" date="2019" name="Commun. Biol.">
        <title>The bagworm genome reveals a unique fibroin gene that provides high tensile strength.</title>
        <authorList>
            <person name="Kono N."/>
            <person name="Nakamura H."/>
            <person name="Ohtoshi R."/>
            <person name="Tomita M."/>
            <person name="Numata K."/>
            <person name="Arakawa K."/>
        </authorList>
    </citation>
    <scope>NUCLEOTIDE SEQUENCE [LARGE SCALE GENOMIC DNA]</scope>
</reference>
<proteinExistence type="predicted"/>
<evidence type="ECO:0000256" key="5">
    <source>
        <dbReference type="SAM" id="Coils"/>
    </source>
</evidence>
<sequence>MIEILARIVSCPNIHIDAPLIRTYSDALYAVHASTSLMAQLSRTVLCIQVLISPHCVALSYNIKALTQHGLMVKNDVYQVFNPVRFPRLMEFLLFMGSQSRKCIKNNNIRWHDHSETFRRFLYIDDFIDKIDTSWRIRAMTNTRATIAPQCTYTTIYHLAKKVIVTTVSSSVCQAEEQNAKKNPFEDLSREELIKKCKGLLVIAQKAKQAKLDLQTEVESYKNEIESLKKEKITATENIRTLQEFVDSLTEQKLNYITELDAARNKIQSLESSCKTYEDELKQIKAMIIVKDTNIQGLKTELSDLENEVVSLKRQNKRLVDENEHLLNQLSDLESKALEFNEIGLQQREQLRILEENVVKDHTNNILENQESESKKLEEKVIQLEKELASKELNDSAMQNKIDEYDQKLKEITIKYENEKDKKEKANVKLRSYKDKILKCSACINQLKNTRFILSKTVRDYSENIPKWQNDIVKASKILDGQILALNNENISLKEQLKDLQQQQTDLLNQNQLLTNEINDIRSASKNNGQNIDSKIETMLLQIKALESEKATLVKEKLNARDQIIDLENKNKILENNITILDTEYESVKIELDKLNHEKFALEQNYKTKNLEEINELKLEVRYLKDQYELMKKDNENLNDLNGLLKEEVATLQMSLEHPNNDAENLSDLNSSLQADIVKLETKLSAYKQENSSLLTAMKESRAKLKNYESLVMESEEAKSKLAGYKTENAELLNEMKEINQVLKERGETISKQQKAIVEMERLIETLEKERADMLNNESDLRKRLASLEEDMTQLRQSKNDDDQITEKVVCERDGAVKNLAEKDVIISSLLRQHPVTSVELPNDDMSTSTISKADEHARMKDLDDTFEEKYSKLRIFALKLKKRLNEATTQLKSAEEDKSRLEKILNDNMNSASQESKEKNEEICKEKIDNFVTDKINSEVKDYEQKIVELNVSLEALSVDLQKVKADLASKELSLAKEIEEHKNTKDNLEKARRDIKKKNVLSLEMEDYERSMKDLTNKMEENKKKMVQMESTIDSQQGTINAMKTQLKLLEDQVKSEETQNRHTKEELQHALEEIKEKENLIQVKNEVISKLEQEREDEKQNNEEQKIELATLLGEKEKIIMGLCEDKLELNNRLKKLEFKCADLEENQKIRNIELEDLKTEYTSYKVRAQAVLRQNQTVDHSQEEQLKEEMAVLKAQIDSLSAKLTATEHQCSELRSLYEGERRSATEATAEAGRAAQRTARLQADLTRLTAQIESERAHHKLQTSTLTQCYKTQLTELEEKLQKETEELKQQLLDSRQRHGKGDFVRDRVSRNNEAYMLPIIPKDEGSDSEIDINVSMLPREEGEGSESAPSPPPSKPYLSGGNRSPVPLERLLEEGVPEDEIMDSSSLALTPEQELADLRRKLQAQIQRVKHLTVLLAESERDGARHAQMNELLKAEVRRARQALERTQHAHNAEYMKNVTLKFVTLPPGDERSRLVPVLQKILTLSSDETQRLNAVARGLDPNQNRGWGSYLPWGSPK</sequence>
<dbReference type="InterPro" id="IPR051841">
    <property type="entry name" value="MT-Golgi_org_protein"/>
</dbReference>
<evidence type="ECO:0000313" key="8">
    <source>
        <dbReference type="EMBL" id="GBP22884.1"/>
    </source>
</evidence>
<evidence type="ECO:0000256" key="3">
    <source>
        <dbReference type="ARBA" id="ARBA00022553"/>
    </source>
</evidence>
<dbReference type="InterPro" id="IPR000237">
    <property type="entry name" value="GRIP_dom"/>
</dbReference>
<evidence type="ECO:0000313" key="9">
    <source>
        <dbReference type="Proteomes" id="UP000299102"/>
    </source>
</evidence>
<feature type="coiled-coil region" evidence="5">
    <location>
        <begin position="878"/>
        <end position="1214"/>
    </location>
</feature>
<evidence type="ECO:0000259" key="7">
    <source>
        <dbReference type="PROSITE" id="PS50913"/>
    </source>
</evidence>
<dbReference type="OrthoDB" id="1926336at2759"/>
<keyword evidence="9" id="KW-1185">Reference proteome</keyword>
<evidence type="ECO:0000256" key="1">
    <source>
        <dbReference type="ARBA" id="ARBA00004496"/>
    </source>
</evidence>
<dbReference type="EMBL" id="BGZK01000145">
    <property type="protein sequence ID" value="GBP22884.1"/>
    <property type="molecule type" value="Genomic_DNA"/>
</dbReference>
<evidence type="ECO:0000256" key="2">
    <source>
        <dbReference type="ARBA" id="ARBA00022490"/>
    </source>
</evidence>
<protein>
    <submittedName>
        <fullName evidence="8">GRIP and coiled-coil domain-containing protein 2</fullName>
    </submittedName>
</protein>
<dbReference type="PANTHER" id="PTHR18902:SF25">
    <property type="entry name" value="GRIP AND COILED-COIL DOMAIN-CONTAINING PROTEIN 2"/>
    <property type="match status" value="1"/>
</dbReference>
<gene>
    <name evidence="8" type="primary">GCC2</name>
    <name evidence="8" type="ORF">EVAR_95284_1</name>
</gene>